<dbReference type="GeneTree" id="ENSGT00990000210696"/>
<proteinExistence type="predicted"/>
<evidence type="ECO:0000259" key="4">
    <source>
        <dbReference type="Pfam" id="PF12998"/>
    </source>
</evidence>
<evidence type="ECO:0000313" key="5">
    <source>
        <dbReference type="Ensembl" id="ENSGALP00010009204.1"/>
    </source>
</evidence>
<dbReference type="PANTHER" id="PTHR10333:SF103">
    <property type="entry name" value="INHIBITOR OF GROWTH PROTEIN 3"/>
    <property type="match status" value="1"/>
</dbReference>
<keyword evidence="2" id="KW-0805">Transcription regulation</keyword>
<dbReference type="Pfam" id="PF12998">
    <property type="entry name" value="ING"/>
    <property type="match status" value="1"/>
</dbReference>
<evidence type="ECO:0000256" key="3">
    <source>
        <dbReference type="ARBA" id="ARBA00023163"/>
    </source>
</evidence>
<evidence type="ECO:0000313" key="6">
    <source>
        <dbReference type="Proteomes" id="UP000000539"/>
    </source>
</evidence>
<keyword evidence="1" id="KW-0156">Chromatin regulator</keyword>
<dbReference type="GO" id="GO:0006325">
    <property type="term" value="P:chromatin organization"/>
    <property type="evidence" value="ECO:0007669"/>
    <property type="project" value="UniProtKB-KW"/>
</dbReference>
<dbReference type="Proteomes" id="UP000000539">
    <property type="component" value="Chromosome 1"/>
</dbReference>
<keyword evidence="6" id="KW-1185">Reference proteome</keyword>
<dbReference type="InParanoid" id="A0A3Q2TWA0"/>
<evidence type="ECO:0000256" key="1">
    <source>
        <dbReference type="ARBA" id="ARBA00022853"/>
    </source>
</evidence>
<evidence type="ECO:0000256" key="2">
    <source>
        <dbReference type="ARBA" id="ARBA00023015"/>
    </source>
</evidence>
<reference evidence="5" key="2">
    <citation type="submission" date="2025-08" db="UniProtKB">
        <authorList>
            <consortium name="Ensembl"/>
        </authorList>
    </citation>
    <scope>IDENTIFICATION</scope>
    <source>
        <strain evidence="5">broiler</strain>
    </source>
</reference>
<dbReference type="Ensembl" id="ENSGALT00010015969.1">
    <property type="protein sequence ID" value="ENSGALP00010009204.1"/>
    <property type="gene ID" value="ENSGALG00010006684.1"/>
</dbReference>
<dbReference type="InterPro" id="IPR028651">
    <property type="entry name" value="ING_fam"/>
</dbReference>
<dbReference type="AlphaFoldDB" id="A0A3Q2TWA0"/>
<dbReference type="VEuPathDB" id="HostDB:geneid_417762"/>
<dbReference type="InterPro" id="IPR024610">
    <property type="entry name" value="ING_N_histone-binding"/>
</dbReference>
<dbReference type="PANTHER" id="PTHR10333">
    <property type="entry name" value="INHIBITOR OF GROWTH PROTEIN"/>
    <property type="match status" value="1"/>
</dbReference>
<reference evidence="5" key="1">
    <citation type="submission" date="2020-11" db="EMBL/GenBank/DDBJ databases">
        <title>Gallus gallus (Chicken) genome, bGalGal1, GRCg7b, maternal haplotype autosomes + Z &amp; W.</title>
        <authorList>
            <person name="Warren W."/>
            <person name="Formenti G."/>
            <person name="Fedrigo O."/>
            <person name="Haase B."/>
            <person name="Mountcastle J."/>
            <person name="Balacco J."/>
            <person name="Tracey A."/>
            <person name="Schneider V."/>
            <person name="Okimoto R."/>
            <person name="Cheng H."/>
            <person name="Hawken R."/>
            <person name="Howe K."/>
            <person name="Jarvis E.D."/>
        </authorList>
    </citation>
    <scope>NUCLEOTIDE SEQUENCE [LARGE SCALE GENOMIC DNA]</scope>
    <source>
        <strain evidence="5">Broiler</strain>
    </source>
</reference>
<name>A0A3Q2TWA0_CHICK</name>
<accession>A0A3Q2TWA0</accession>
<dbReference type="Bgee" id="ENSGALG00000050398">
    <property type="expression patterns" value="Expressed in lung"/>
</dbReference>
<reference evidence="5" key="3">
    <citation type="submission" date="2025-09" db="UniProtKB">
        <authorList>
            <consortium name="Ensembl"/>
        </authorList>
    </citation>
    <scope>IDENTIFICATION</scope>
    <source>
        <strain evidence="5">broiler</strain>
    </source>
</reference>
<organism evidence="5 6">
    <name type="scientific">Gallus gallus</name>
    <name type="common">Chicken</name>
    <dbReference type="NCBI Taxonomy" id="9031"/>
    <lineage>
        <taxon>Eukaryota</taxon>
        <taxon>Metazoa</taxon>
        <taxon>Chordata</taxon>
        <taxon>Craniata</taxon>
        <taxon>Vertebrata</taxon>
        <taxon>Euteleostomi</taxon>
        <taxon>Archelosauria</taxon>
        <taxon>Archosauria</taxon>
        <taxon>Dinosauria</taxon>
        <taxon>Saurischia</taxon>
        <taxon>Theropoda</taxon>
        <taxon>Coelurosauria</taxon>
        <taxon>Aves</taxon>
        <taxon>Neognathae</taxon>
        <taxon>Galloanserae</taxon>
        <taxon>Galliformes</taxon>
        <taxon>Phasianidae</taxon>
        <taxon>Phasianinae</taxon>
        <taxon>Gallus</taxon>
    </lineage>
</organism>
<dbReference type="STRING" id="9031.ENSGALP00000066321"/>
<sequence>MLYLDMIKQRPMNLHDRFTKMHGMDLHMQNAMDQLEQSVNDFLMNIKKNKPELREEQMTSIKNNYYKTLEDADEKVQLAN</sequence>
<feature type="domain" description="Inhibitor of growth protein N-terminal histone-binding" evidence="4">
    <location>
        <begin position="3"/>
        <end position="80"/>
    </location>
</feature>
<keyword evidence="3" id="KW-0804">Transcription</keyword>
<dbReference type="Gene3D" id="6.10.140.1740">
    <property type="match status" value="1"/>
</dbReference>
<protein>
    <recommendedName>
        <fullName evidence="4">Inhibitor of growth protein N-terminal histone-binding domain-containing protein</fullName>
    </recommendedName>
</protein>